<dbReference type="KEGG" id="mbrn:26240321"/>
<evidence type="ECO:0000256" key="1">
    <source>
        <dbReference type="SAM" id="MobiDB-lite"/>
    </source>
</evidence>
<dbReference type="AlphaFoldDB" id="A0A7D5UW19"/>
<sequence length="114" mass="12984">MATREAGEDLADNHHWPLPVHKDDDDSDEGQKDWLSDDLDDSIETDFAETDYEGDQDIFMQQEDDELSSLEDEEDADDLTEDDFRDEALTDIDSDDDSVGCEDLMDVDECGQNE</sequence>
<feature type="region of interest" description="Disordered" evidence="1">
    <location>
        <begin position="63"/>
        <end position="114"/>
    </location>
</feature>
<protein>
    <submittedName>
        <fullName evidence="2">Uncharacterized protein</fullName>
    </submittedName>
</protein>
<feature type="compositionally biased region" description="Basic and acidic residues" evidence="1">
    <location>
        <begin position="1"/>
        <end position="35"/>
    </location>
</feature>
<evidence type="ECO:0000313" key="2">
    <source>
        <dbReference type="EMBL" id="QLI67252.1"/>
    </source>
</evidence>
<reference evidence="2 3" key="1">
    <citation type="submission" date="2020-07" db="EMBL/GenBank/DDBJ databases">
        <title>Telomere length de novo assembly of all 7 chromosomes of the fungus, Metarhizium brunneum, using a novel assembly pipeline.</title>
        <authorList>
            <person name="Saud z."/>
            <person name="Kortsinoglou A."/>
            <person name="Kouvelis V.N."/>
            <person name="Butt T.M."/>
        </authorList>
    </citation>
    <scope>NUCLEOTIDE SEQUENCE [LARGE SCALE GENOMIC DNA]</scope>
    <source>
        <strain evidence="2 3">4556</strain>
    </source>
</reference>
<dbReference type="GeneID" id="26240321"/>
<accession>A0A7D5UW19</accession>
<dbReference type="EMBL" id="CP058933">
    <property type="protein sequence ID" value="QLI67252.1"/>
    <property type="molecule type" value="Genomic_DNA"/>
</dbReference>
<dbReference type="Proteomes" id="UP000510686">
    <property type="component" value="Chromosome 2"/>
</dbReference>
<dbReference type="RefSeq" id="XP_065986329.1">
    <property type="nucleotide sequence ID" value="XM_066130343.1"/>
</dbReference>
<gene>
    <name evidence="2" type="ORF">G6M90_00g044240</name>
</gene>
<keyword evidence="3" id="KW-1185">Reference proteome</keyword>
<organism evidence="2 3">
    <name type="scientific">Metarhizium brunneum</name>
    <dbReference type="NCBI Taxonomy" id="500148"/>
    <lineage>
        <taxon>Eukaryota</taxon>
        <taxon>Fungi</taxon>
        <taxon>Dikarya</taxon>
        <taxon>Ascomycota</taxon>
        <taxon>Pezizomycotina</taxon>
        <taxon>Sordariomycetes</taxon>
        <taxon>Hypocreomycetidae</taxon>
        <taxon>Hypocreales</taxon>
        <taxon>Clavicipitaceae</taxon>
        <taxon>Metarhizium</taxon>
    </lineage>
</organism>
<proteinExistence type="predicted"/>
<name>A0A7D5UW19_9HYPO</name>
<feature type="region of interest" description="Disordered" evidence="1">
    <location>
        <begin position="1"/>
        <end position="41"/>
    </location>
</feature>
<evidence type="ECO:0000313" key="3">
    <source>
        <dbReference type="Proteomes" id="UP000510686"/>
    </source>
</evidence>